<feature type="region of interest" description="Disordered" evidence="1">
    <location>
        <begin position="27"/>
        <end position="65"/>
    </location>
</feature>
<accession>A0A1L0GEB1</accession>
<dbReference type="Proteomes" id="UP000182334">
    <property type="component" value="Chromosome IV"/>
</dbReference>
<evidence type="ECO:0000256" key="1">
    <source>
        <dbReference type="SAM" id="MobiDB-lite"/>
    </source>
</evidence>
<organism evidence="2 3">
    <name type="scientific">Sungouiella intermedia</name>
    <dbReference type="NCBI Taxonomy" id="45354"/>
    <lineage>
        <taxon>Eukaryota</taxon>
        <taxon>Fungi</taxon>
        <taxon>Dikarya</taxon>
        <taxon>Ascomycota</taxon>
        <taxon>Saccharomycotina</taxon>
        <taxon>Pichiomycetes</taxon>
        <taxon>Metschnikowiaceae</taxon>
        <taxon>Sungouiella</taxon>
    </lineage>
</organism>
<dbReference type="AlphaFoldDB" id="A0A1L0GEB1"/>
<feature type="region of interest" description="Disordered" evidence="1">
    <location>
        <begin position="518"/>
        <end position="560"/>
    </location>
</feature>
<proteinExistence type="predicted"/>
<feature type="compositionally biased region" description="Polar residues" evidence="1">
    <location>
        <begin position="38"/>
        <end position="59"/>
    </location>
</feature>
<reference evidence="2 3" key="1">
    <citation type="submission" date="2016-10" db="EMBL/GenBank/DDBJ databases">
        <authorList>
            <person name="de Groot N.N."/>
        </authorList>
    </citation>
    <scope>NUCLEOTIDE SEQUENCE [LARGE SCALE GENOMIC DNA]</scope>
    <source>
        <strain evidence="2 3">CBS 141442</strain>
    </source>
</reference>
<protein>
    <submittedName>
        <fullName evidence="2">CIC11C00000000457</fullName>
    </submittedName>
</protein>
<dbReference type="STRING" id="45354.A0A1L0GEB1"/>
<evidence type="ECO:0000313" key="2">
    <source>
        <dbReference type="EMBL" id="SGZ54645.1"/>
    </source>
</evidence>
<sequence length="560" mass="59969">MLNKKTLSLKMNKSFVLPSDAPFTPVDQTLRTPVDPPNNASSYFPQPPNHSLYSNPQYNESDDILTDVDEPSSKVMRSYSVAFTPLFDSLVLNIYSHILSLPTTTPFLGAVPPSGLVSRVANETFHSLLKNTAADSSVVYDTQSMLSLDHLRNHAYQPIFLQLIRKRLIDLCTVQRASNLLLPQFTSVQVPVPLGAPPVSGQTGSANGICNGAPYSNNANGYNGGNAAASHAVYNGGGLRQLSISNLLLNEQNVSNYNQLLAQVAQVAALNNSRLRLSSLSLRKHSLTRNNSYTGSNWLHVGNVQNIRSSGANGLGMNPDFCASNESLQLMHDYVPQAFIRLGALLSNLTQTAPNWNQNTPSTGFNSMMLDYHTPPSSVKSSILLGSTPPSVVGNRDTICLNSLGAAAEYEEFTQLLMRSRSSSRGNVGGLFPKPLTINTDTSNFVLSMNHGMPHGGSNGANGHINNGNNGAVLGETLNSPFVSATIPTEDVGYFGSNGHFSGLGNVLPGLGGLRSGPLIPESPAKDSPMANGNNKINLPGQYSLSEKKRDSLKLKRGIH</sequence>
<name>A0A1L0GEB1_9ASCO</name>
<dbReference type="EMBL" id="LT635759">
    <property type="protein sequence ID" value="SGZ54645.1"/>
    <property type="molecule type" value="Genomic_DNA"/>
</dbReference>
<keyword evidence="3" id="KW-1185">Reference proteome</keyword>
<dbReference type="OrthoDB" id="4093447at2759"/>
<gene>
    <name evidence="2" type="ORF">SAMEA4029010_CIC11G00000000457</name>
</gene>
<feature type="compositionally biased region" description="Polar residues" evidence="1">
    <location>
        <begin position="531"/>
        <end position="545"/>
    </location>
</feature>
<evidence type="ECO:0000313" key="3">
    <source>
        <dbReference type="Proteomes" id="UP000182334"/>
    </source>
</evidence>